<evidence type="ECO:0000313" key="2">
    <source>
        <dbReference type="EMBL" id="QDT53758.1"/>
    </source>
</evidence>
<dbReference type="PANTHER" id="PTHR13369:SF3">
    <property type="entry name" value="METHYLTRANSFERASE DOMAIN-CONTAINING PROTEIN"/>
    <property type="match status" value="1"/>
</dbReference>
<sequence length="399" mass="43834">MASSIDLRRELAAAFAENRLVKLVLARSGEQGVKSSARPVAIKGEPRLQWADRRGKQEVHANLTLDESLKRLEREFPSRFHQVNLLTTDADFEFRLGHRGDIIARRGKASSRQPVNVAHDSAKQYLIPEGQPCAFLEAVGVMTADGRVRAAMQHKFRQINRFLEFVNDVYRDLPADGVIRVVDFGCGKSYLTLAIHHLLAVIHGREVDITGIDRTADVVATCRGVAERLELEGLAFEVGEIGSAAIAPPVHLAVALHACDTATDAALAKAVEWQANVILAAPCCQHEVASQMNAPALELLQTHGILKERFAALATDALRAAALESAGYRTQVIEFIDLDHTPKNLLIRAVRRERPEPEARSRWSNRLRELQALLGIPTTAVEAIGRASGGESRESENTR</sequence>
<reference evidence="2 3" key="1">
    <citation type="submission" date="2019-02" db="EMBL/GenBank/DDBJ databases">
        <title>Deep-cultivation of Planctomycetes and their phenomic and genomic characterization uncovers novel biology.</title>
        <authorList>
            <person name="Wiegand S."/>
            <person name="Jogler M."/>
            <person name="Boedeker C."/>
            <person name="Pinto D."/>
            <person name="Vollmers J."/>
            <person name="Rivas-Marin E."/>
            <person name="Kohn T."/>
            <person name="Peeters S.H."/>
            <person name="Heuer A."/>
            <person name="Rast P."/>
            <person name="Oberbeckmann S."/>
            <person name="Bunk B."/>
            <person name="Jeske O."/>
            <person name="Meyerdierks A."/>
            <person name="Storesund J.E."/>
            <person name="Kallscheuer N."/>
            <person name="Luecker S."/>
            <person name="Lage O.M."/>
            <person name="Pohl T."/>
            <person name="Merkel B.J."/>
            <person name="Hornburger P."/>
            <person name="Mueller R.-W."/>
            <person name="Bruemmer F."/>
            <person name="Labrenz M."/>
            <person name="Spormann A.M."/>
            <person name="Op den Camp H."/>
            <person name="Overmann J."/>
            <person name="Amann R."/>
            <person name="Jetten M.S.M."/>
            <person name="Mascher T."/>
            <person name="Medema M.H."/>
            <person name="Devos D.P."/>
            <person name="Kaster A.-K."/>
            <person name="Ovreas L."/>
            <person name="Rohde M."/>
            <person name="Galperin M.Y."/>
            <person name="Jogler C."/>
        </authorList>
    </citation>
    <scope>NUCLEOTIDE SEQUENCE [LARGE SCALE GENOMIC DNA]</scope>
    <source>
        <strain evidence="2 3">Pan44</strain>
    </source>
</reference>
<proteinExistence type="predicted"/>
<evidence type="ECO:0000259" key="1">
    <source>
        <dbReference type="Pfam" id="PF13679"/>
    </source>
</evidence>
<dbReference type="RefSeq" id="WP_197453954.1">
    <property type="nucleotide sequence ID" value="NZ_CP036271.1"/>
</dbReference>
<dbReference type="PANTHER" id="PTHR13369">
    <property type="match status" value="1"/>
</dbReference>
<dbReference type="EMBL" id="CP036271">
    <property type="protein sequence ID" value="QDT53758.1"/>
    <property type="molecule type" value="Genomic_DNA"/>
</dbReference>
<evidence type="ECO:0000313" key="3">
    <source>
        <dbReference type="Proteomes" id="UP000315700"/>
    </source>
</evidence>
<protein>
    <submittedName>
        <fullName evidence="2">Methyltransferase TRM13</fullName>
    </submittedName>
</protein>
<organism evidence="2 3">
    <name type="scientific">Caulifigura coniformis</name>
    <dbReference type="NCBI Taxonomy" id="2527983"/>
    <lineage>
        <taxon>Bacteria</taxon>
        <taxon>Pseudomonadati</taxon>
        <taxon>Planctomycetota</taxon>
        <taxon>Planctomycetia</taxon>
        <taxon>Planctomycetales</taxon>
        <taxon>Planctomycetaceae</taxon>
        <taxon>Caulifigura</taxon>
    </lineage>
</organism>
<dbReference type="KEGG" id="ccos:Pan44_17810"/>
<dbReference type="AlphaFoldDB" id="A0A517SC96"/>
<dbReference type="GO" id="GO:0008168">
    <property type="term" value="F:methyltransferase activity"/>
    <property type="evidence" value="ECO:0007669"/>
    <property type="project" value="UniProtKB-KW"/>
</dbReference>
<keyword evidence="2" id="KW-0489">Methyltransferase</keyword>
<dbReference type="Gene3D" id="3.40.50.150">
    <property type="entry name" value="Vaccinia Virus protein VP39"/>
    <property type="match status" value="1"/>
</dbReference>
<dbReference type="CDD" id="cd02440">
    <property type="entry name" value="AdoMet_MTases"/>
    <property type="match status" value="1"/>
</dbReference>
<dbReference type="GO" id="GO:0005737">
    <property type="term" value="C:cytoplasm"/>
    <property type="evidence" value="ECO:0007669"/>
    <property type="project" value="TreeGrafter"/>
</dbReference>
<keyword evidence="2" id="KW-0808">Transferase</keyword>
<keyword evidence="3" id="KW-1185">Reference proteome</keyword>
<accession>A0A517SC96</accession>
<dbReference type="GO" id="GO:0032259">
    <property type="term" value="P:methylation"/>
    <property type="evidence" value="ECO:0007669"/>
    <property type="project" value="UniProtKB-KW"/>
</dbReference>
<feature type="domain" description="Methyltransferase" evidence="1">
    <location>
        <begin position="154"/>
        <end position="291"/>
    </location>
</feature>
<dbReference type="InParanoid" id="A0A517SC96"/>
<dbReference type="InterPro" id="IPR025714">
    <property type="entry name" value="Methyltranfer_dom"/>
</dbReference>
<name>A0A517SC96_9PLAN</name>
<dbReference type="InterPro" id="IPR029063">
    <property type="entry name" value="SAM-dependent_MTases_sf"/>
</dbReference>
<dbReference type="Pfam" id="PF13679">
    <property type="entry name" value="Methyltransf_32"/>
    <property type="match status" value="1"/>
</dbReference>
<gene>
    <name evidence="2" type="ORF">Pan44_17810</name>
</gene>
<dbReference type="Proteomes" id="UP000315700">
    <property type="component" value="Chromosome"/>
</dbReference>
<dbReference type="SUPFAM" id="SSF53335">
    <property type="entry name" value="S-adenosyl-L-methionine-dependent methyltransferases"/>
    <property type="match status" value="1"/>
</dbReference>